<accession>A0A8H6RVL0</accession>
<dbReference type="OrthoDB" id="3796227at2759"/>
<sequence length="285" mass="31826">MSKTELERYTQEELTDGGDKTSTSVKAGPSVPAGSSKKGTKGKEPAGKDNTDGGELEGGPVLKTARSAKTPLPQIVLGARELCTYFPHHARWPRYLLRLLRNDWRYKDIAKAQLYARAELTKDNLKSRDDAIRQQSLTNGHIYYNDNSWTMQDWFRDHHADSAPYPAGANYPHVYTPGLDQAAWGPASQNTWTLAAGNVSTTQLTFLEMWQGVVNHPTGQDAGVLTQILHWASQQGDFYMSTHTVTDIPNIVAANQNRFVLPQEATRPDWDQRALQRLRANVPDP</sequence>
<dbReference type="EMBL" id="JABCIY010000004">
    <property type="protein sequence ID" value="KAF7197951.1"/>
    <property type="molecule type" value="Genomic_DNA"/>
</dbReference>
<feature type="compositionally biased region" description="Basic and acidic residues" evidence="1">
    <location>
        <begin position="1"/>
        <end position="11"/>
    </location>
</feature>
<feature type="region of interest" description="Disordered" evidence="1">
    <location>
        <begin position="1"/>
        <end position="65"/>
    </location>
</feature>
<evidence type="ECO:0000313" key="2">
    <source>
        <dbReference type="EMBL" id="KAF7197951.1"/>
    </source>
</evidence>
<name>A0A8H6RVL0_9PEZI</name>
<dbReference type="AlphaFoldDB" id="A0A8H6RVL0"/>
<reference evidence="2" key="1">
    <citation type="submission" date="2020-04" db="EMBL/GenBank/DDBJ databases">
        <title>Draft genome resource of the tomato pathogen Pseudocercospora fuligena.</title>
        <authorList>
            <person name="Zaccaron A."/>
        </authorList>
    </citation>
    <scope>NUCLEOTIDE SEQUENCE</scope>
    <source>
        <strain evidence="2">PF001</strain>
    </source>
</reference>
<evidence type="ECO:0000313" key="3">
    <source>
        <dbReference type="Proteomes" id="UP000660729"/>
    </source>
</evidence>
<protein>
    <submittedName>
        <fullName evidence="2">Uncharacterized protein</fullName>
    </submittedName>
</protein>
<organism evidence="2 3">
    <name type="scientific">Pseudocercospora fuligena</name>
    <dbReference type="NCBI Taxonomy" id="685502"/>
    <lineage>
        <taxon>Eukaryota</taxon>
        <taxon>Fungi</taxon>
        <taxon>Dikarya</taxon>
        <taxon>Ascomycota</taxon>
        <taxon>Pezizomycotina</taxon>
        <taxon>Dothideomycetes</taxon>
        <taxon>Dothideomycetidae</taxon>
        <taxon>Mycosphaerellales</taxon>
        <taxon>Mycosphaerellaceae</taxon>
        <taxon>Pseudocercospora</taxon>
    </lineage>
</organism>
<keyword evidence="3" id="KW-1185">Reference proteome</keyword>
<comment type="caution">
    <text evidence="2">The sequence shown here is derived from an EMBL/GenBank/DDBJ whole genome shotgun (WGS) entry which is preliminary data.</text>
</comment>
<evidence type="ECO:0000256" key="1">
    <source>
        <dbReference type="SAM" id="MobiDB-lite"/>
    </source>
</evidence>
<dbReference type="Proteomes" id="UP000660729">
    <property type="component" value="Unassembled WGS sequence"/>
</dbReference>
<gene>
    <name evidence="2" type="ORF">HII31_00665</name>
</gene>
<feature type="compositionally biased region" description="Basic and acidic residues" evidence="1">
    <location>
        <begin position="41"/>
        <end position="51"/>
    </location>
</feature>
<proteinExistence type="predicted"/>